<dbReference type="Pfam" id="PF02954">
    <property type="entry name" value="HTH_8"/>
    <property type="match status" value="1"/>
</dbReference>
<dbReference type="InterPro" id="IPR025944">
    <property type="entry name" value="Sigma_54_int_dom_CS"/>
</dbReference>
<dbReference type="InterPro" id="IPR025943">
    <property type="entry name" value="Sigma_54_int_dom_ATP-bd_2"/>
</dbReference>
<evidence type="ECO:0000256" key="2">
    <source>
        <dbReference type="ARBA" id="ARBA00022840"/>
    </source>
</evidence>
<dbReference type="RefSeq" id="WP_388042100.1">
    <property type="nucleotide sequence ID" value="NZ_JBHUEK010000034.1"/>
</dbReference>
<keyword evidence="3" id="KW-0805">Transcription regulation</keyword>
<keyword evidence="1" id="KW-0547">Nucleotide-binding</keyword>
<dbReference type="CDD" id="cd00009">
    <property type="entry name" value="AAA"/>
    <property type="match status" value="1"/>
</dbReference>
<reference evidence="8" key="1">
    <citation type="journal article" date="2019" name="Int. J. Syst. Evol. Microbiol.">
        <title>The Global Catalogue of Microorganisms (GCM) 10K type strain sequencing project: providing services to taxonomists for standard genome sequencing and annotation.</title>
        <authorList>
            <consortium name="The Broad Institute Genomics Platform"/>
            <consortium name="The Broad Institute Genome Sequencing Center for Infectious Disease"/>
            <person name="Wu L."/>
            <person name="Ma J."/>
        </authorList>
    </citation>
    <scope>NUCLEOTIDE SEQUENCE [LARGE SCALE GENOMIC DNA]</scope>
    <source>
        <strain evidence="8">CCUG 15531</strain>
    </source>
</reference>
<protein>
    <submittedName>
        <fullName evidence="7">Sigma 54-interacting transcriptional regulator</fullName>
    </submittedName>
</protein>
<dbReference type="SUPFAM" id="SSF46689">
    <property type="entry name" value="Homeodomain-like"/>
    <property type="match status" value="1"/>
</dbReference>
<keyword evidence="4" id="KW-0238">DNA-binding</keyword>
<dbReference type="InterPro" id="IPR027417">
    <property type="entry name" value="P-loop_NTPase"/>
</dbReference>
<dbReference type="SUPFAM" id="SSF52540">
    <property type="entry name" value="P-loop containing nucleoside triphosphate hydrolases"/>
    <property type="match status" value="1"/>
</dbReference>
<dbReference type="Gene3D" id="3.40.50.300">
    <property type="entry name" value="P-loop containing nucleotide triphosphate hydrolases"/>
    <property type="match status" value="1"/>
</dbReference>
<dbReference type="PROSITE" id="PS00688">
    <property type="entry name" value="SIGMA54_INTERACT_3"/>
    <property type="match status" value="1"/>
</dbReference>
<accession>A0ABW4MVU2</accession>
<dbReference type="InterPro" id="IPR025662">
    <property type="entry name" value="Sigma_54_int_dom_ATP-bd_1"/>
</dbReference>
<keyword evidence="2" id="KW-0067">ATP-binding</keyword>
<sequence>METTKSLLFEVSEYLEEIINNAKSMINLDFSVVDEHLLRIIGTGHYEKYVGLNLPSQTAHDHVVRKGEPLVLVDPLENTVCKTCSVRSICLQEYSVIYPITIEGSVIGAITAAGFDESSKETLLRMKDEIQYYLKTISEFISTKLRDKERERIQESILNTINNGVLLTDHKGLIIKTNDRLKSLGIEKNEWVHKYLPTFLINKIFNDNITAYETECNVEVSGEVYPFHIIVKPVNEKRTNSNFLFVFNEIKESIVEKIDESFYHELDNIVGKSKAITETKKLAINASKGISNVYIQGESGTGKELFARAVHNLSNRVNEPFISVNCAAIPEHLLESELFGYEEGAFTGAKKGGKPGKFELANGGTIFLDEIGDLSLHLQPKLLRVIEYGELERVGSVHMKKLDVRIIAATNRDLETMVTEGTFREDLYYRLNVIHLPIAPLRKRREDIMLLANSFLQKYNRKLGKNIKYFSDDCEKALLIYNWPGNVRELENAVEYAVHMESTNTIQVESLPVKVKNSGVDIINTNSSYRIKDIEQITIQNLIEHHGNDYEGKVRVAKELGISVSTLYRRLKSMGI</sequence>
<dbReference type="Proteomes" id="UP001597227">
    <property type="component" value="Unassembled WGS sequence"/>
</dbReference>
<gene>
    <name evidence="7" type="ORF">ACFSFW_23735</name>
</gene>
<evidence type="ECO:0000313" key="8">
    <source>
        <dbReference type="Proteomes" id="UP001597227"/>
    </source>
</evidence>
<dbReference type="InterPro" id="IPR003593">
    <property type="entry name" value="AAA+_ATPase"/>
</dbReference>
<dbReference type="SMART" id="SM00382">
    <property type="entry name" value="AAA"/>
    <property type="match status" value="1"/>
</dbReference>
<dbReference type="InterPro" id="IPR002078">
    <property type="entry name" value="Sigma_54_int"/>
</dbReference>
<keyword evidence="5" id="KW-0804">Transcription</keyword>
<dbReference type="PROSITE" id="PS00675">
    <property type="entry name" value="SIGMA54_INTERACT_1"/>
    <property type="match status" value="1"/>
</dbReference>
<dbReference type="InterPro" id="IPR002197">
    <property type="entry name" value="HTH_Fis"/>
</dbReference>
<dbReference type="PROSITE" id="PS00676">
    <property type="entry name" value="SIGMA54_INTERACT_2"/>
    <property type="match status" value="1"/>
</dbReference>
<evidence type="ECO:0000256" key="4">
    <source>
        <dbReference type="ARBA" id="ARBA00023125"/>
    </source>
</evidence>
<evidence type="ECO:0000256" key="3">
    <source>
        <dbReference type="ARBA" id="ARBA00023015"/>
    </source>
</evidence>
<dbReference type="PANTHER" id="PTHR32071">
    <property type="entry name" value="TRANSCRIPTIONAL REGULATORY PROTEIN"/>
    <property type="match status" value="1"/>
</dbReference>
<dbReference type="InterPro" id="IPR009057">
    <property type="entry name" value="Homeodomain-like_sf"/>
</dbReference>
<evidence type="ECO:0000259" key="6">
    <source>
        <dbReference type="PROSITE" id="PS50045"/>
    </source>
</evidence>
<dbReference type="EMBL" id="JBHUEK010000034">
    <property type="protein sequence ID" value="MFD1781663.1"/>
    <property type="molecule type" value="Genomic_DNA"/>
</dbReference>
<comment type="caution">
    <text evidence="7">The sequence shown here is derived from an EMBL/GenBank/DDBJ whole genome shotgun (WGS) entry which is preliminary data.</text>
</comment>
<evidence type="ECO:0000313" key="7">
    <source>
        <dbReference type="EMBL" id="MFD1781663.1"/>
    </source>
</evidence>
<proteinExistence type="predicted"/>
<dbReference type="Gene3D" id="1.10.10.60">
    <property type="entry name" value="Homeodomain-like"/>
    <property type="match status" value="1"/>
</dbReference>
<dbReference type="Gene3D" id="1.10.8.60">
    <property type="match status" value="1"/>
</dbReference>
<dbReference type="Pfam" id="PF00158">
    <property type="entry name" value="Sigma54_activat"/>
    <property type="match status" value="1"/>
</dbReference>
<name>A0ABW4MVU2_9BACI</name>
<evidence type="ECO:0000256" key="1">
    <source>
        <dbReference type="ARBA" id="ARBA00022741"/>
    </source>
</evidence>
<dbReference type="Pfam" id="PF25601">
    <property type="entry name" value="AAA_lid_14"/>
    <property type="match status" value="1"/>
</dbReference>
<keyword evidence="8" id="KW-1185">Reference proteome</keyword>
<organism evidence="7 8">
    <name type="scientific">Fredinandcohnia salidurans</name>
    <dbReference type="NCBI Taxonomy" id="2595041"/>
    <lineage>
        <taxon>Bacteria</taxon>
        <taxon>Bacillati</taxon>
        <taxon>Bacillota</taxon>
        <taxon>Bacilli</taxon>
        <taxon>Bacillales</taxon>
        <taxon>Bacillaceae</taxon>
        <taxon>Fredinandcohnia</taxon>
    </lineage>
</organism>
<dbReference type="PANTHER" id="PTHR32071:SF57">
    <property type="entry name" value="C4-DICARBOXYLATE TRANSPORT TRANSCRIPTIONAL REGULATORY PROTEIN DCTD"/>
    <property type="match status" value="1"/>
</dbReference>
<dbReference type="PROSITE" id="PS50045">
    <property type="entry name" value="SIGMA54_INTERACT_4"/>
    <property type="match status" value="1"/>
</dbReference>
<feature type="domain" description="Sigma-54 factor interaction" evidence="6">
    <location>
        <begin position="269"/>
        <end position="499"/>
    </location>
</feature>
<dbReference type="InterPro" id="IPR058031">
    <property type="entry name" value="AAA_lid_NorR"/>
</dbReference>
<evidence type="ECO:0000256" key="5">
    <source>
        <dbReference type="ARBA" id="ARBA00023163"/>
    </source>
</evidence>